<dbReference type="SMART" id="SM00448">
    <property type="entry name" value="REC"/>
    <property type="match status" value="1"/>
</dbReference>
<dbReference type="RefSeq" id="WP_390298117.1">
    <property type="nucleotide sequence ID" value="NZ_JBHULI010000002.1"/>
</dbReference>
<dbReference type="PROSITE" id="PS50110">
    <property type="entry name" value="RESPONSE_REGULATORY"/>
    <property type="match status" value="1"/>
</dbReference>
<dbReference type="Gene3D" id="3.40.50.2300">
    <property type="match status" value="1"/>
</dbReference>
<accession>A0ABW5JEY8</accession>
<keyword evidence="4" id="KW-1185">Reference proteome</keyword>
<proteinExistence type="predicted"/>
<evidence type="ECO:0000259" key="2">
    <source>
        <dbReference type="PROSITE" id="PS50110"/>
    </source>
</evidence>
<name>A0ABW5JEY8_9BACT</name>
<reference evidence="4" key="1">
    <citation type="journal article" date="2019" name="Int. J. Syst. Evol. Microbiol.">
        <title>The Global Catalogue of Microorganisms (GCM) 10K type strain sequencing project: providing services to taxonomists for standard genome sequencing and annotation.</title>
        <authorList>
            <consortium name="The Broad Institute Genomics Platform"/>
            <consortium name="The Broad Institute Genome Sequencing Center for Infectious Disease"/>
            <person name="Wu L."/>
            <person name="Ma J."/>
        </authorList>
    </citation>
    <scope>NUCLEOTIDE SEQUENCE [LARGE SCALE GENOMIC DNA]</scope>
    <source>
        <strain evidence="4">KCTC 52042</strain>
    </source>
</reference>
<organism evidence="3 4">
    <name type="scientific">Gracilimonas halophila</name>
    <dbReference type="NCBI Taxonomy" id="1834464"/>
    <lineage>
        <taxon>Bacteria</taxon>
        <taxon>Pseudomonadati</taxon>
        <taxon>Balneolota</taxon>
        <taxon>Balneolia</taxon>
        <taxon>Balneolales</taxon>
        <taxon>Balneolaceae</taxon>
        <taxon>Gracilimonas</taxon>
    </lineage>
</organism>
<dbReference type="InterPro" id="IPR011006">
    <property type="entry name" value="CheY-like_superfamily"/>
</dbReference>
<sequence length="129" mass="15031">MKSICIIDDDRIYTYGISKIIKSHLPGNELSSFENGRKALDAITKMAENNEALPDMILLDIDMPEMNGWDFLHAFQKVRDKIEKEIEIYVISSRVNDNNEELYKIEWNQKVSDFIQKPVNIEALKKLLK</sequence>
<dbReference type="Proteomes" id="UP001597460">
    <property type="component" value="Unassembled WGS sequence"/>
</dbReference>
<evidence type="ECO:0000313" key="4">
    <source>
        <dbReference type="Proteomes" id="UP001597460"/>
    </source>
</evidence>
<protein>
    <submittedName>
        <fullName evidence="3">Two-component system response regulator</fullName>
    </submittedName>
</protein>
<dbReference type="PANTHER" id="PTHR44520:SF2">
    <property type="entry name" value="RESPONSE REGULATOR RCP1"/>
    <property type="match status" value="1"/>
</dbReference>
<keyword evidence="1" id="KW-0597">Phosphoprotein</keyword>
<comment type="caution">
    <text evidence="3">The sequence shown here is derived from an EMBL/GenBank/DDBJ whole genome shotgun (WGS) entry which is preliminary data.</text>
</comment>
<evidence type="ECO:0000313" key="3">
    <source>
        <dbReference type="EMBL" id="MFD2531314.1"/>
    </source>
</evidence>
<dbReference type="EMBL" id="JBHULI010000002">
    <property type="protein sequence ID" value="MFD2531314.1"/>
    <property type="molecule type" value="Genomic_DNA"/>
</dbReference>
<evidence type="ECO:0000256" key="1">
    <source>
        <dbReference type="PROSITE-ProRule" id="PRU00169"/>
    </source>
</evidence>
<feature type="modified residue" description="4-aspartylphosphate" evidence="1">
    <location>
        <position position="60"/>
    </location>
</feature>
<dbReference type="InterPro" id="IPR052893">
    <property type="entry name" value="TCS_response_regulator"/>
</dbReference>
<feature type="domain" description="Response regulatory" evidence="2">
    <location>
        <begin position="3"/>
        <end position="129"/>
    </location>
</feature>
<gene>
    <name evidence="3" type="ORF">ACFSVN_02520</name>
</gene>
<dbReference type="InterPro" id="IPR001789">
    <property type="entry name" value="Sig_transdc_resp-reg_receiver"/>
</dbReference>
<dbReference type="PANTHER" id="PTHR44520">
    <property type="entry name" value="RESPONSE REGULATOR RCP1-RELATED"/>
    <property type="match status" value="1"/>
</dbReference>
<dbReference type="SUPFAM" id="SSF52172">
    <property type="entry name" value="CheY-like"/>
    <property type="match status" value="1"/>
</dbReference>
<dbReference type="Pfam" id="PF00072">
    <property type="entry name" value="Response_reg"/>
    <property type="match status" value="1"/>
</dbReference>